<feature type="binding site" evidence="7">
    <location>
        <position position="17"/>
    </location>
    <ligand>
        <name>S-adenosyl-L-methionine</name>
        <dbReference type="ChEBI" id="CHEBI:59789"/>
    </ligand>
</feature>
<dbReference type="Gene3D" id="1.10.1020.10">
    <property type="entry name" value="Adenine-specific Methyltransferase, Domain 2"/>
    <property type="match status" value="1"/>
</dbReference>
<evidence type="ECO:0000256" key="1">
    <source>
        <dbReference type="ARBA" id="ARBA00006594"/>
    </source>
</evidence>
<dbReference type="STRING" id="1359168.OCHUTO_0441"/>
<comment type="caution">
    <text evidence="9">The sequence shown here is derived from an EMBL/GenBank/DDBJ whole genome shotgun (WGS) entry which is preliminary data.</text>
</comment>
<evidence type="ECO:0000256" key="7">
    <source>
        <dbReference type="PIRSR" id="PIRSR000398-1"/>
    </source>
</evidence>
<evidence type="ECO:0000313" key="9">
    <source>
        <dbReference type="EMBL" id="KJV56536.1"/>
    </source>
</evidence>
<name>A0A0F3MLI6_9RICK</name>
<dbReference type="PIRSF" id="PIRSF000398">
    <property type="entry name" value="M_m6A_EcoRV"/>
    <property type="match status" value="1"/>
</dbReference>
<sequence length="274" mass="32383">MSVATANKPFLHWVGGKRRIINKLLEHLPSGPYYNYYEPGRGAFQVKHIFKQCFLSDINLDLITSYHAVKKNPEEVNRLLNLYHENHSENYYYRINYYSNDPNYITAKFIYLNKYSFRGIYRLNRDGTSAQTFSDKQYLKLHIGSRIYKCSKLLTGVSIYGMDFSFIEPKQGDFVYLDPPYHKSGERFYTRIPFNEKEQIRLRNFVHELTDKGVKIMLSNTAFIKDLYKTFTSRLLELHTLSMNNVIMLIKYMLNPLLDLRCSITAGIKFPIKR</sequence>
<dbReference type="GO" id="GO:0006298">
    <property type="term" value="P:mismatch repair"/>
    <property type="evidence" value="ECO:0007669"/>
    <property type="project" value="TreeGrafter"/>
</dbReference>
<protein>
    <recommendedName>
        <fullName evidence="2 8">Site-specific DNA-methyltransferase (adenine-specific)</fullName>
        <ecNumber evidence="2 8">2.1.1.72</ecNumber>
    </recommendedName>
</protein>
<evidence type="ECO:0000256" key="6">
    <source>
        <dbReference type="ARBA" id="ARBA00047942"/>
    </source>
</evidence>
<dbReference type="InterPro" id="IPR023095">
    <property type="entry name" value="Ade_MeTrfase_dom_2"/>
</dbReference>
<dbReference type="PROSITE" id="PS00092">
    <property type="entry name" value="N6_MTASE"/>
    <property type="match status" value="1"/>
</dbReference>
<evidence type="ECO:0000256" key="2">
    <source>
        <dbReference type="ARBA" id="ARBA00011900"/>
    </source>
</evidence>
<dbReference type="SUPFAM" id="SSF53335">
    <property type="entry name" value="S-adenosyl-L-methionine-dependent methyltransferases"/>
    <property type="match status" value="1"/>
</dbReference>
<gene>
    <name evidence="9" type="ORF">OCHUTO_0441</name>
</gene>
<dbReference type="GO" id="GO:0009307">
    <property type="term" value="P:DNA restriction-modification system"/>
    <property type="evidence" value="ECO:0007669"/>
    <property type="project" value="InterPro"/>
</dbReference>
<evidence type="ECO:0000256" key="3">
    <source>
        <dbReference type="ARBA" id="ARBA00022603"/>
    </source>
</evidence>
<dbReference type="Gene3D" id="3.40.50.150">
    <property type="entry name" value="Vaccinia Virus protein VP39"/>
    <property type="match status" value="1"/>
</dbReference>
<feature type="binding site" evidence="7">
    <location>
        <position position="57"/>
    </location>
    <ligand>
        <name>S-adenosyl-L-methionine</name>
        <dbReference type="ChEBI" id="CHEBI:59789"/>
    </ligand>
</feature>
<dbReference type="InterPro" id="IPR012327">
    <property type="entry name" value="MeTrfase_D12"/>
</dbReference>
<keyword evidence="3 8" id="KW-0489">Methyltransferase</keyword>
<evidence type="ECO:0000313" key="10">
    <source>
        <dbReference type="Proteomes" id="UP000033616"/>
    </source>
</evidence>
<dbReference type="EC" id="2.1.1.72" evidence="2 8"/>
<evidence type="ECO:0000256" key="4">
    <source>
        <dbReference type="ARBA" id="ARBA00022679"/>
    </source>
</evidence>
<dbReference type="AlphaFoldDB" id="A0A0F3MLI6"/>
<evidence type="ECO:0000256" key="5">
    <source>
        <dbReference type="ARBA" id="ARBA00022691"/>
    </source>
</evidence>
<dbReference type="InterPro" id="IPR002052">
    <property type="entry name" value="DNA_methylase_N6_adenine_CS"/>
</dbReference>
<dbReference type="NCBIfam" id="TIGR00571">
    <property type="entry name" value="dam"/>
    <property type="match status" value="1"/>
</dbReference>
<dbReference type="Proteomes" id="UP000033616">
    <property type="component" value="Unassembled WGS sequence"/>
</dbReference>
<evidence type="ECO:0000256" key="8">
    <source>
        <dbReference type="RuleBase" id="RU361257"/>
    </source>
</evidence>
<reference evidence="9 10" key="1">
    <citation type="submission" date="2015-02" db="EMBL/GenBank/DDBJ databases">
        <title>Genome Sequencing of Rickettsiales.</title>
        <authorList>
            <person name="Daugherty S.C."/>
            <person name="Su Q."/>
            <person name="Abolude K."/>
            <person name="Beier-Sexton M."/>
            <person name="Carlyon J.A."/>
            <person name="Carter R."/>
            <person name="Day N.P."/>
            <person name="Dumler S.J."/>
            <person name="Dyachenko V."/>
            <person name="Godinez A."/>
            <person name="Kurtti T.J."/>
            <person name="Lichay M."/>
            <person name="Mullins K.E."/>
            <person name="Ott S."/>
            <person name="Pappas-Brown V."/>
            <person name="Paris D.H."/>
            <person name="Patel P."/>
            <person name="Richards A.L."/>
            <person name="Sadzewicz L."/>
            <person name="Sears K."/>
            <person name="Seidman D."/>
            <person name="Sengamalay N."/>
            <person name="Stenos J."/>
            <person name="Tallon L.J."/>
            <person name="Vincent G."/>
            <person name="Fraser C.M."/>
            <person name="Munderloh U."/>
            <person name="Dunning-Hotopp J.C."/>
        </authorList>
    </citation>
    <scope>NUCLEOTIDE SEQUENCE [LARGE SCALE GENOMIC DNA]</scope>
    <source>
        <strain evidence="9 10">Fuller</strain>
    </source>
</reference>
<dbReference type="GO" id="GO:0009007">
    <property type="term" value="F:site-specific DNA-methyltransferase (adenine-specific) activity"/>
    <property type="evidence" value="ECO:0007669"/>
    <property type="project" value="UniProtKB-UniRule"/>
</dbReference>
<dbReference type="GO" id="GO:0043565">
    <property type="term" value="F:sequence-specific DNA binding"/>
    <property type="evidence" value="ECO:0007669"/>
    <property type="project" value="TreeGrafter"/>
</dbReference>
<dbReference type="PRINTS" id="PR00505">
    <property type="entry name" value="D12N6MTFRASE"/>
</dbReference>
<dbReference type="EMBL" id="LANP01000008">
    <property type="protein sequence ID" value="KJV56536.1"/>
    <property type="molecule type" value="Genomic_DNA"/>
</dbReference>
<proteinExistence type="inferred from homology"/>
<dbReference type="PANTHER" id="PTHR30481">
    <property type="entry name" value="DNA ADENINE METHYLASE"/>
    <property type="match status" value="1"/>
</dbReference>
<dbReference type="InterPro" id="IPR012263">
    <property type="entry name" value="M_m6A_EcoRV"/>
</dbReference>
<accession>A0A0F3MLI6</accession>
<comment type="catalytic activity">
    <reaction evidence="6 8">
        <text>a 2'-deoxyadenosine in DNA + S-adenosyl-L-methionine = an N(6)-methyl-2'-deoxyadenosine in DNA + S-adenosyl-L-homocysteine + H(+)</text>
        <dbReference type="Rhea" id="RHEA:15197"/>
        <dbReference type="Rhea" id="RHEA-COMP:12418"/>
        <dbReference type="Rhea" id="RHEA-COMP:12419"/>
        <dbReference type="ChEBI" id="CHEBI:15378"/>
        <dbReference type="ChEBI" id="CHEBI:57856"/>
        <dbReference type="ChEBI" id="CHEBI:59789"/>
        <dbReference type="ChEBI" id="CHEBI:90615"/>
        <dbReference type="ChEBI" id="CHEBI:90616"/>
        <dbReference type="EC" id="2.1.1.72"/>
    </reaction>
</comment>
<organism evidence="9 10">
    <name type="scientific">Orientia chuto str. Dubai</name>
    <dbReference type="NCBI Taxonomy" id="1359168"/>
    <lineage>
        <taxon>Bacteria</taxon>
        <taxon>Pseudomonadati</taxon>
        <taxon>Pseudomonadota</taxon>
        <taxon>Alphaproteobacteria</taxon>
        <taxon>Rickettsiales</taxon>
        <taxon>Rickettsiaceae</taxon>
        <taxon>Rickettsieae</taxon>
        <taxon>Orientia</taxon>
    </lineage>
</organism>
<dbReference type="GO" id="GO:1904047">
    <property type="term" value="F:S-adenosyl-L-methionine binding"/>
    <property type="evidence" value="ECO:0007669"/>
    <property type="project" value="TreeGrafter"/>
</dbReference>
<dbReference type="Pfam" id="PF02086">
    <property type="entry name" value="MethyltransfD12"/>
    <property type="match status" value="1"/>
</dbReference>
<keyword evidence="5 8" id="KW-0949">S-adenosyl-L-methionine</keyword>
<feature type="binding site" evidence="7">
    <location>
        <position position="13"/>
    </location>
    <ligand>
        <name>S-adenosyl-L-methionine</name>
        <dbReference type="ChEBI" id="CHEBI:59789"/>
    </ligand>
</feature>
<dbReference type="PANTHER" id="PTHR30481:SF3">
    <property type="entry name" value="DNA ADENINE METHYLASE"/>
    <property type="match status" value="1"/>
</dbReference>
<dbReference type="GO" id="GO:0032259">
    <property type="term" value="P:methylation"/>
    <property type="evidence" value="ECO:0007669"/>
    <property type="project" value="UniProtKB-KW"/>
</dbReference>
<feature type="binding site" evidence="7">
    <location>
        <position position="178"/>
    </location>
    <ligand>
        <name>S-adenosyl-L-methionine</name>
        <dbReference type="ChEBI" id="CHEBI:59789"/>
    </ligand>
</feature>
<dbReference type="PATRIC" id="fig|1359168.3.peg.1208"/>
<comment type="similarity">
    <text evidence="1 8">Belongs to the N(4)/N(6)-methyltransferase family.</text>
</comment>
<keyword evidence="4 8" id="KW-0808">Transferase</keyword>
<keyword evidence="10" id="KW-1185">Reference proteome</keyword>
<dbReference type="InterPro" id="IPR029063">
    <property type="entry name" value="SAM-dependent_MTases_sf"/>
</dbReference>